<protein>
    <submittedName>
        <fullName evidence="1">Uncharacterized HTH-type transcriptional regulator ydcR</fullName>
    </submittedName>
</protein>
<proteinExistence type="predicted"/>
<evidence type="ECO:0000313" key="1">
    <source>
        <dbReference type="EMBL" id="VEB42235.1"/>
    </source>
</evidence>
<dbReference type="AlphaFoldDB" id="A0A447TBF4"/>
<dbReference type="InterPro" id="IPR015424">
    <property type="entry name" value="PyrdxlP-dep_Trfase"/>
</dbReference>
<sequence>MLDLIGTVLQAQQSEGFIDLALACPRGGDFYPGNKLARLMGQILRRQPGMVSTYALPPGPERLRTQIARRGMDLGMTLQPDNIILTHGCMEALQLALRAVTRHGDAVGWNRRLISTCCRCWPAWG</sequence>
<dbReference type="EMBL" id="LR134182">
    <property type="protein sequence ID" value="VEB42235.1"/>
    <property type="molecule type" value="Genomic_DNA"/>
</dbReference>
<gene>
    <name evidence="1" type="primary">ydcR_2</name>
    <name evidence="1" type="ORF">NCTC9695_02678</name>
</gene>
<dbReference type="Proteomes" id="UP000275777">
    <property type="component" value="Chromosome"/>
</dbReference>
<dbReference type="Gene3D" id="3.40.640.10">
    <property type="entry name" value="Type I PLP-dependent aspartate aminotransferase-like (Major domain)"/>
    <property type="match status" value="1"/>
</dbReference>
<evidence type="ECO:0000313" key="2">
    <source>
        <dbReference type="Proteomes" id="UP000275777"/>
    </source>
</evidence>
<accession>A0A447TBF4</accession>
<name>A0A447TBF4_CHRVL</name>
<organism evidence="1 2">
    <name type="scientific">Chromobacterium violaceum</name>
    <dbReference type="NCBI Taxonomy" id="536"/>
    <lineage>
        <taxon>Bacteria</taxon>
        <taxon>Pseudomonadati</taxon>
        <taxon>Pseudomonadota</taxon>
        <taxon>Betaproteobacteria</taxon>
        <taxon>Neisseriales</taxon>
        <taxon>Chromobacteriaceae</taxon>
        <taxon>Chromobacterium</taxon>
    </lineage>
</organism>
<dbReference type="InterPro" id="IPR015421">
    <property type="entry name" value="PyrdxlP-dep_Trfase_major"/>
</dbReference>
<reference evidence="1 2" key="1">
    <citation type="submission" date="2018-12" db="EMBL/GenBank/DDBJ databases">
        <authorList>
            <consortium name="Pathogen Informatics"/>
        </authorList>
    </citation>
    <scope>NUCLEOTIDE SEQUENCE [LARGE SCALE GENOMIC DNA]</scope>
    <source>
        <strain evidence="1 2">NCTC9695</strain>
    </source>
</reference>
<dbReference type="SUPFAM" id="SSF53383">
    <property type="entry name" value="PLP-dependent transferases"/>
    <property type="match status" value="1"/>
</dbReference>